<dbReference type="InterPro" id="IPR029052">
    <property type="entry name" value="Metallo-depent_PP-like"/>
</dbReference>
<gene>
    <name evidence="1" type="ORF">D1867_06750</name>
</gene>
<dbReference type="Proteomes" id="UP000440125">
    <property type="component" value="Unassembled WGS sequence"/>
</dbReference>
<dbReference type="RefSeq" id="WP_155863320.1">
    <property type="nucleotide sequence ID" value="NZ_WFIY01000004.1"/>
</dbReference>
<evidence type="ECO:0008006" key="3">
    <source>
        <dbReference type="Google" id="ProtNLM"/>
    </source>
</evidence>
<protein>
    <recommendedName>
        <fullName evidence="3">Calcineurin-like phosphoesterase domain-containing protein</fullName>
    </recommendedName>
</protein>
<dbReference type="AlphaFoldDB" id="A0A6A9QGN0"/>
<name>A0A6A9QGN0_ACIIN</name>
<comment type="caution">
    <text evidence="1">The sequence shown here is derived from an EMBL/GenBank/DDBJ whole genome shotgun (WGS) entry which is preliminary data.</text>
</comment>
<dbReference type="Gene3D" id="3.60.21.10">
    <property type="match status" value="1"/>
</dbReference>
<proteinExistence type="predicted"/>
<dbReference type="OrthoDB" id="50367at2157"/>
<evidence type="ECO:0000313" key="2">
    <source>
        <dbReference type="Proteomes" id="UP000440125"/>
    </source>
</evidence>
<sequence>MIYFFVVSIAGIIHGLREMKILVPISGFSAACLHGHIHESRAFDKIGKTIVLNPGSEFSEGILHAAYVVLEDGRVKAHQFIIG</sequence>
<keyword evidence="2" id="KW-1185">Reference proteome</keyword>
<evidence type="ECO:0000313" key="1">
    <source>
        <dbReference type="EMBL" id="MUM64943.1"/>
    </source>
</evidence>
<dbReference type="EMBL" id="WFIY01000004">
    <property type="protein sequence ID" value="MUM64943.1"/>
    <property type="molecule type" value="Genomic_DNA"/>
</dbReference>
<accession>A0A6A9QGN0</accession>
<dbReference type="SUPFAM" id="SSF56300">
    <property type="entry name" value="Metallo-dependent phosphatases"/>
    <property type="match status" value="1"/>
</dbReference>
<reference evidence="1 2" key="1">
    <citation type="submission" date="2019-10" db="EMBL/GenBank/DDBJ databases">
        <title>Genome Sequences from Six Type Strain Members of the Archaeal Family Sulfolobaceae: Acidianus ambivalens, Acidianus infernus, Metallosphaera prunae, Stygiolobus azoricus, Sulfolobus metallicus, and Sulfurisphaera ohwakuensis.</title>
        <authorList>
            <person name="Counts J.A."/>
            <person name="Kelly R.M."/>
        </authorList>
    </citation>
    <scope>NUCLEOTIDE SEQUENCE [LARGE SCALE GENOMIC DNA]</scope>
    <source>
        <strain evidence="1 2">DSM 3191</strain>
    </source>
</reference>
<organism evidence="1 2">
    <name type="scientific">Acidianus infernus</name>
    <dbReference type="NCBI Taxonomy" id="12915"/>
    <lineage>
        <taxon>Archaea</taxon>
        <taxon>Thermoproteota</taxon>
        <taxon>Thermoprotei</taxon>
        <taxon>Sulfolobales</taxon>
        <taxon>Sulfolobaceae</taxon>
        <taxon>Acidianus</taxon>
    </lineage>
</organism>